<proteinExistence type="predicted"/>
<organism evidence="1 2">
    <name type="scientific">Araneus ventricosus</name>
    <name type="common">Orbweaver spider</name>
    <name type="synonym">Epeira ventricosa</name>
    <dbReference type="NCBI Taxonomy" id="182803"/>
    <lineage>
        <taxon>Eukaryota</taxon>
        <taxon>Metazoa</taxon>
        <taxon>Ecdysozoa</taxon>
        <taxon>Arthropoda</taxon>
        <taxon>Chelicerata</taxon>
        <taxon>Arachnida</taxon>
        <taxon>Araneae</taxon>
        <taxon>Araneomorphae</taxon>
        <taxon>Entelegynae</taxon>
        <taxon>Araneoidea</taxon>
        <taxon>Araneidae</taxon>
        <taxon>Araneus</taxon>
    </lineage>
</organism>
<keyword evidence="2" id="KW-1185">Reference proteome</keyword>
<reference evidence="1 2" key="1">
    <citation type="journal article" date="2019" name="Sci. Rep.">
        <title>Orb-weaving spider Araneus ventricosus genome elucidates the spidroin gene catalogue.</title>
        <authorList>
            <person name="Kono N."/>
            <person name="Nakamura H."/>
            <person name="Ohtoshi R."/>
            <person name="Moran D.A.P."/>
            <person name="Shinohara A."/>
            <person name="Yoshida Y."/>
            <person name="Fujiwara M."/>
            <person name="Mori M."/>
            <person name="Tomita M."/>
            <person name="Arakawa K."/>
        </authorList>
    </citation>
    <scope>NUCLEOTIDE SEQUENCE [LARGE SCALE GENOMIC DNA]</scope>
</reference>
<sequence>MSLKIFSRAGRSSLVPVKDKRSGTKNRDAHKVLTVYRNSLIRCLQDNLHGSSSLWVILGIPPLHLQLERESRGTALYRLRLHLFTNVIDINPSEIEEKATGWSAHPSEHLSSTQIPLEDGGDINTGFIIYSEVFFFSEYSPFPSYLHRFNFPKTSFCSCRWNCHTNPL</sequence>
<evidence type="ECO:0000313" key="1">
    <source>
        <dbReference type="EMBL" id="GBM60019.1"/>
    </source>
</evidence>
<dbReference type="AlphaFoldDB" id="A0A4Y2H4C7"/>
<protein>
    <submittedName>
        <fullName evidence="1">Uncharacterized protein</fullName>
    </submittedName>
</protein>
<comment type="caution">
    <text evidence="1">The sequence shown here is derived from an EMBL/GenBank/DDBJ whole genome shotgun (WGS) entry which is preliminary data.</text>
</comment>
<dbReference type="EMBL" id="BGPR01001712">
    <property type="protein sequence ID" value="GBM60019.1"/>
    <property type="molecule type" value="Genomic_DNA"/>
</dbReference>
<accession>A0A4Y2H4C7</accession>
<name>A0A4Y2H4C7_ARAVE</name>
<gene>
    <name evidence="1" type="ORF">AVEN_147584_1</name>
</gene>
<dbReference type="Proteomes" id="UP000499080">
    <property type="component" value="Unassembled WGS sequence"/>
</dbReference>
<evidence type="ECO:0000313" key="2">
    <source>
        <dbReference type="Proteomes" id="UP000499080"/>
    </source>
</evidence>